<protein>
    <submittedName>
        <fullName evidence="1">Uncharacterized protein</fullName>
    </submittedName>
</protein>
<proteinExistence type="predicted"/>
<comment type="caution">
    <text evidence="1">The sequence shown here is derived from an EMBL/GenBank/DDBJ whole genome shotgun (WGS) entry which is preliminary data.</text>
</comment>
<evidence type="ECO:0000313" key="1">
    <source>
        <dbReference type="EMBL" id="PIT86728.1"/>
    </source>
</evidence>
<dbReference type="EMBL" id="PFBZ01000064">
    <property type="protein sequence ID" value="PIT86728.1"/>
    <property type="molecule type" value="Genomic_DNA"/>
</dbReference>
<reference evidence="2" key="1">
    <citation type="submission" date="2017-09" db="EMBL/GenBank/DDBJ databases">
        <title>Depth-based differentiation of microbial function through sediment-hosted aquifers and enrichment of novel symbionts in the deep terrestrial subsurface.</title>
        <authorList>
            <person name="Probst A.J."/>
            <person name="Ladd B."/>
            <person name="Jarett J.K."/>
            <person name="Geller-Mcgrath D.E."/>
            <person name="Sieber C.M.K."/>
            <person name="Emerson J.B."/>
            <person name="Anantharaman K."/>
            <person name="Thomas B.C."/>
            <person name="Malmstrom R."/>
            <person name="Stieglmeier M."/>
            <person name="Klingl A."/>
            <person name="Woyke T."/>
            <person name="Ryan C.M."/>
            <person name="Banfield J.F."/>
        </authorList>
    </citation>
    <scope>NUCLEOTIDE SEQUENCE [LARGE SCALE GENOMIC DNA]</scope>
</reference>
<organism evidence="1 2">
    <name type="scientific">Candidatus Magasanikbacteria bacterium CG10_big_fil_rev_8_21_14_0_10_43_6</name>
    <dbReference type="NCBI Taxonomy" id="1974650"/>
    <lineage>
        <taxon>Bacteria</taxon>
        <taxon>Candidatus Magasanikiibacteriota</taxon>
    </lineage>
</organism>
<gene>
    <name evidence="1" type="ORF">COU33_01555</name>
</gene>
<feature type="non-terminal residue" evidence="1">
    <location>
        <position position="187"/>
    </location>
</feature>
<dbReference type="AlphaFoldDB" id="A0A2M6W1S0"/>
<name>A0A2M6W1S0_9BACT</name>
<sequence>MIQKKFRQLIDDVSIFLLGRQIRISDIVLSPKSGNIIEKKIVPYDSGTFFLEEFKFESEWHYKKDNAWIPIPLGTPFRLCQERRETTHTETESADYAAQYRGMFGKILRYRSYHDFFPRSWSYIRKKCNPFIWYERVRYGALPTASSSLAEEGGITFIAQQSDRSRDITLVCLDAGGIFDTNINSEG</sequence>
<evidence type="ECO:0000313" key="2">
    <source>
        <dbReference type="Proteomes" id="UP000229362"/>
    </source>
</evidence>
<accession>A0A2M6W1S0</accession>
<dbReference type="Proteomes" id="UP000229362">
    <property type="component" value="Unassembled WGS sequence"/>
</dbReference>